<dbReference type="Proteomes" id="UP000053789">
    <property type="component" value="Unassembled WGS sequence"/>
</dbReference>
<gene>
    <name evidence="3" type="ORF">Z519_09152</name>
</gene>
<feature type="region of interest" description="Disordered" evidence="2">
    <location>
        <begin position="15"/>
        <end position="43"/>
    </location>
</feature>
<proteinExistence type="predicted"/>
<feature type="compositionally biased region" description="Basic and acidic residues" evidence="2">
    <location>
        <begin position="32"/>
        <end position="41"/>
    </location>
</feature>
<dbReference type="InterPro" id="IPR012338">
    <property type="entry name" value="Beta-lactam/transpept-like"/>
</dbReference>
<dbReference type="InterPro" id="IPR050789">
    <property type="entry name" value="Diverse_Enzym_Activities"/>
</dbReference>
<accession>A0A0D2HIF7</accession>
<evidence type="ECO:0000313" key="3">
    <source>
        <dbReference type="EMBL" id="KIW90505.1"/>
    </source>
</evidence>
<dbReference type="PANTHER" id="PTHR43283:SF17">
    <property type="entry name" value="(LOVD), PUTATIVE (AFU_ORTHOLOGUE AFUA_5G00920)-RELATED"/>
    <property type="match status" value="1"/>
</dbReference>
<dbReference type="GO" id="GO:0016787">
    <property type="term" value="F:hydrolase activity"/>
    <property type="evidence" value="ECO:0007669"/>
    <property type="project" value="UniProtKB-KW"/>
</dbReference>
<dbReference type="AlphaFoldDB" id="A0A0D2HIF7"/>
<reference evidence="3" key="1">
    <citation type="submission" date="2015-01" db="EMBL/GenBank/DDBJ databases">
        <title>The Genome Sequence of Cladophialophora bantiana CBS 173.52.</title>
        <authorList>
            <consortium name="The Broad Institute Genomics Platform"/>
            <person name="Cuomo C."/>
            <person name="de Hoog S."/>
            <person name="Gorbushina A."/>
            <person name="Stielow B."/>
            <person name="Teixiera M."/>
            <person name="Abouelleil A."/>
            <person name="Chapman S.B."/>
            <person name="Priest M."/>
            <person name="Young S.K."/>
            <person name="Wortman J."/>
            <person name="Nusbaum C."/>
            <person name="Birren B."/>
        </authorList>
    </citation>
    <scope>NUCLEOTIDE SEQUENCE [LARGE SCALE GENOMIC DNA]</scope>
    <source>
        <strain evidence="3">CBS 173.52</strain>
    </source>
</reference>
<dbReference type="GeneID" id="27702080"/>
<dbReference type="HOGENOM" id="CLU_132212_0_0_1"/>
<dbReference type="OrthoDB" id="428260at2759"/>
<keyword evidence="4" id="KW-1185">Reference proteome</keyword>
<keyword evidence="1" id="KW-0378">Hydrolase</keyword>
<dbReference type="SUPFAM" id="SSF56601">
    <property type="entry name" value="beta-lactamase/transpeptidase-like"/>
    <property type="match status" value="1"/>
</dbReference>
<dbReference type="Gene3D" id="3.40.710.10">
    <property type="entry name" value="DD-peptidase/beta-lactamase superfamily"/>
    <property type="match status" value="1"/>
</dbReference>
<dbReference type="EMBL" id="KN846993">
    <property type="protein sequence ID" value="KIW90505.1"/>
    <property type="molecule type" value="Genomic_DNA"/>
</dbReference>
<name>A0A0D2HIF7_CLAB1</name>
<evidence type="ECO:0000313" key="4">
    <source>
        <dbReference type="Proteomes" id="UP000053789"/>
    </source>
</evidence>
<evidence type="ECO:0008006" key="5">
    <source>
        <dbReference type="Google" id="ProtNLM"/>
    </source>
</evidence>
<dbReference type="VEuPathDB" id="FungiDB:Z519_09152"/>
<organism evidence="3 4">
    <name type="scientific">Cladophialophora bantiana (strain ATCC 10958 / CBS 173.52 / CDC B-1940 / NIH 8579)</name>
    <name type="common">Xylohypha bantiana</name>
    <dbReference type="NCBI Taxonomy" id="1442370"/>
    <lineage>
        <taxon>Eukaryota</taxon>
        <taxon>Fungi</taxon>
        <taxon>Dikarya</taxon>
        <taxon>Ascomycota</taxon>
        <taxon>Pezizomycotina</taxon>
        <taxon>Eurotiomycetes</taxon>
        <taxon>Chaetothyriomycetidae</taxon>
        <taxon>Chaetothyriales</taxon>
        <taxon>Herpotrichiellaceae</taxon>
        <taxon>Cladophialophora</taxon>
    </lineage>
</organism>
<sequence length="170" mass="18579">MYLGSRPDIRERLCGTSVRSVSGELEPTPPHPLRDSKDDRGGGGMCTSPNDYIKTIVALLKNNGALLKPETIRSMFEPQLRDRRYLNSFLDHPLGGPMCRAGVESDAWNFGLGGMLNLEDVDGVCKKGTMSWSGLPNLYWVGSRVLSDLKNTLSGGMVSLKCTLTFALVD</sequence>
<dbReference type="RefSeq" id="XP_016617174.1">
    <property type="nucleotide sequence ID" value="XM_016766876.1"/>
</dbReference>
<dbReference type="PANTHER" id="PTHR43283">
    <property type="entry name" value="BETA-LACTAMASE-RELATED"/>
    <property type="match status" value="1"/>
</dbReference>
<evidence type="ECO:0000256" key="1">
    <source>
        <dbReference type="ARBA" id="ARBA00022801"/>
    </source>
</evidence>
<protein>
    <recommendedName>
        <fullName evidence="5">Beta-lactamase-related domain-containing protein</fullName>
    </recommendedName>
</protein>
<evidence type="ECO:0000256" key="2">
    <source>
        <dbReference type="SAM" id="MobiDB-lite"/>
    </source>
</evidence>